<evidence type="ECO:0000256" key="6">
    <source>
        <dbReference type="ARBA" id="ARBA00022475"/>
    </source>
</evidence>
<organism evidence="13 14">
    <name type="scientific">Lentibacillus halophilus</name>
    <dbReference type="NCBI Taxonomy" id="295065"/>
    <lineage>
        <taxon>Bacteria</taxon>
        <taxon>Bacillati</taxon>
        <taxon>Bacillota</taxon>
        <taxon>Bacilli</taxon>
        <taxon>Bacillales</taxon>
        <taxon>Bacillaceae</taxon>
        <taxon>Lentibacillus</taxon>
    </lineage>
</organism>
<comment type="subunit">
    <text evidence="3">The complex is composed of two ATP-binding proteins (HrtA), two transmembrane proteins (HrtB) and a solute-binding protein.</text>
</comment>
<reference evidence="13 14" key="1">
    <citation type="journal article" date="2019" name="Int. J. Syst. Evol. Microbiol.">
        <title>The Global Catalogue of Microorganisms (GCM) 10K type strain sequencing project: providing services to taxonomists for standard genome sequencing and annotation.</title>
        <authorList>
            <consortium name="The Broad Institute Genomics Platform"/>
            <consortium name="The Broad Institute Genome Sequencing Center for Infectious Disease"/>
            <person name="Wu L."/>
            <person name="Ma J."/>
        </authorList>
    </citation>
    <scope>NUCLEOTIDE SEQUENCE [LARGE SCALE GENOMIC DNA]</scope>
    <source>
        <strain evidence="13 14">JCM 12149</strain>
    </source>
</reference>
<name>A0ABN0ZHY8_9BACI</name>
<feature type="transmembrane region" description="Helical" evidence="11">
    <location>
        <begin position="271"/>
        <end position="297"/>
    </location>
</feature>
<dbReference type="EMBL" id="BAAADM010000055">
    <property type="protein sequence ID" value="GAA0447606.1"/>
    <property type="molecule type" value="Genomic_DNA"/>
</dbReference>
<feature type="transmembrane region" description="Helical" evidence="11">
    <location>
        <begin position="15"/>
        <end position="36"/>
    </location>
</feature>
<evidence type="ECO:0000313" key="14">
    <source>
        <dbReference type="Proteomes" id="UP001501459"/>
    </source>
</evidence>
<dbReference type="PANTHER" id="PTHR43738:SF1">
    <property type="entry name" value="HEMIN TRANSPORT SYSTEM PERMEASE PROTEIN HRTB-RELATED"/>
    <property type="match status" value="1"/>
</dbReference>
<dbReference type="Pfam" id="PF02687">
    <property type="entry name" value="FtsX"/>
    <property type="match status" value="1"/>
</dbReference>
<feature type="domain" description="ABC3 transporter permease C-terminal" evidence="12">
    <location>
        <begin position="230"/>
        <end position="341"/>
    </location>
</feature>
<dbReference type="PANTHER" id="PTHR43738">
    <property type="entry name" value="ABC TRANSPORTER, MEMBRANE PROTEIN"/>
    <property type="match status" value="1"/>
</dbReference>
<sequence length="349" mass="37993">MFLAIRELLHTKLRYMLIGLIMVLIAMLIFIISGLANGLSADNAGSIQTMHTDRLVIEKDVEQQLTKSFLPESATDDVKQADGVIEAAPLTVRMSGVSQQGTDQQTDVAVFGTDLQGMLIPEVIQGTKPTDPDDVLADESLQQKGFDVGDRIVFNGNDTAYTIAGFAQNQRFSHAPVIYRTINRDKITAVAIRTDGDTGEGLNASYDVLSKGEVLQGIPSYSQEQASLNMMIVFLFVIAAFVLAVFFYVITMQKKSQFGILKALGIQTSYIIRNLMFQMVAISIVCIGVAIGITYGVKLILPDDMPFIMNTLNMLKVSSLLLVVSVLGSLISLFQVVKVDPIQAIEGGE</sequence>
<evidence type="ECO:0000256" key="5">
    <source>
        <dbReference type="ARBA" id="ARBA00022448"/>
    </source>
</evidence>
<dbReference type="RefSeq" id="WP_343754124.1">
    <property type="nucleotide sequence ID" value="NZ_BAAADM010000055.1"/>
</dbReference>
<keyword evidence="14" id="KW-1185">Reference proteome</keyword>
<keyword evidence="6" id="KW-1003">Cell membrane</keyword>
<comment type="function">
    <text evidence="10">Part of the ABC transporter complex hrt involved in hemin import. Responsible for the translocation of the substrate across the membrane.</text>
</comment>
<evidence type="ECO:0000256" key="7">
    <source>
        <dbReference type="ARBA" id="ARBA00022692"/>
    </source>
</evidence>
<evidence type="ECO:0000259" key="12">
    <source>
        <dbReference type="Pfam" id="PF02687"/>
    </source>
</evidence>
<gene>
    <name evidence="13" type="ORF">GCM10008983_27070</name>
</gene>
<evidence type="ECO:0000256" key="2">
    <source>
        <dbReference type="ARBA" id="ARBA00008697"/>
    </source>
</evidence>
<comment type="caution">
    <text evidence="13">The sequence shown here is derived from an EMBL/GenBank/DDBJ whole genome shotgun (WGS) entry which is preliminary data.</text>
</comment>
<evidence type="ECO:0000256" key="1">
    <source>
        <dbReference type="ARBA" id="ARBA00004651"/>
    </source>
</evidence>
<dbReference type="InterPro" id="IPR003838">
    <property type="entry name" value="ABC3_permease_C"/>
</dbReference>
<evidence type="ECO:0000256" key="3">
    <source>
        <dbReference type="ARBA" id="ARBA00011131"/>
    </source>
</evidence>
<evidence type="ECO:0000256" key="9">
    <source>
        <dbReference type="ARBA" id="ARBA00023136"/>
    </source>
</evidence>
<comment type="similarity">
    <text evidence="2">Belongs to the ABC-4 integral membrane protein family. HrtB subfamily.</text>
</comment>
<comment type="subcellular location">
    <subcellularLocation>
        <location evidence="1">Cell membrane</location>
        <topology evidence="1">Multi-pass membrane protein</topology>
    </subcellularLocation>
</comment>
<keyword evidence="9 11" id="KW-0472">Membrane</keyword>
<keyword evidence="7 11" id="KW-0812">Transmembrane</keyword>
<protein>
    <recommendedName>
        <fullName evidence="4">Putative hemin transport system permease protein HrtB</fullName>
    </recommendedName>
</protein>
<keyword evidence="5" id="KW-0813">Transport</keyword>
<dbReference type="Proteomes" id="UP001501459">
    <property type="component" value="Unassembled WGS sequence"/>
</dbReference>
<proteinExistence type="inferred from homology"/>
<feature type="transmembrane region" description="Helical" evidence="11">
    <location>
        <begin position="228"/>
        <end position="250"/>
    </location>
</feature>
<evidence type="ECO:0000313" key="13">
    <source>
        <dbReference type="EMBL" id="GAA0447606.1"/>
    </source>
</evidence>
<evidence type="ECO:0000256" key="10">
    <source>
        <dbReference type="ARBA" id="ARBA00024973"/>
    </source>
</evidence>
<accession>A0ABN0ZHY8</accession>
<feature type="transmembrane region" description="Helical" evidence="11">
    <location>
        <begin position="317"/>
        <end position="337"/>
    </location>
</feature>
<evidence type="ECO:0000256" key="8">
    <source>
        <dbReference type="ARBA" id="ARBA00022989"/>
    </source>
</evidence>
<dbReference type="InterPro" id="IPR051125">
    <property type="entry name" value="ABC-4/HrtB_transporter"/>
</dbReference>
<evidence type="ECO:0000256" key="11">
    <source>
        <dbReference type="SAM" id="Phobius"/>
    </source>
</evidence>
<evidence type="ECO:0000256" key="4">
    <source>
        <dbReference type="ARBA" id="ARBA00016962"/>
    </source>
</evidence>
<keyword evidence="8 11" id="KW-1133">Transmembrane helix</keyword>